<dbReference type="GO" id="GO:0005524">
    <property type="term" value="F:ATP binding"/>
    <property type="evidence" value="ECO:0007669"/>
    <property type="project" value="UniProtKB-KW"/>
</dbReference>
<dbReference type="SUPFAM" id="SSF90123">
    <property type="entry name" value="ABC transporter transmembrane region"/>
    <property type="match status" value="1"/>
</dbReference>
<dbReference type="PROSITE" id="PS50929">
    <property type="entry name" value="ABC_TM1F"/>
    <property type="match status" value="1"/>
</dbReference>
<dbReference type="InterPro" id="IPR017871">
    <property type="entry name" value="ABC_transporter-like_CS"/>
</dbReference>
<dbReference type="PROSITE" id="PS00211">
    <property type="entry name" value="ABC_TRANSPORTER_1"/>
    <property type="match status" value="1"/>
</dbReference>
<keyword evidence="6 12" id="KW-1133">Transmembrane helix</keyword>
<feature type="domain" description="ABC transmembrane type-1" evidence="14">
    <location>
        <begin position="37"/>
        <end position="316"/>
    </location>
</feature>
<dbReference type="GO" id="GO:0015421">
    <property type="term" value="F:ABC-type oligopeptide transporter activity"/>
    <property type="evidence" value="ECO:0007669"/>
    <property type="project" value="TreeGrafter"/>
</dbReference>
<evidence type="ECO:0000256" key="5">
    <source>
        <dbReference type="ARBA" id="ARBA00022840"/>
    </source>
</evidence>
<dbReference type="InterPro" id="IPR027417">
    <property type="entry name" value="P-loop_NTPase"/>
</dbReference>
<evidence type="ECO:0000313" key="15">
    <source>
        <dbReference type="EMBL" id="KRL55475.1"/>
    </source>
</evidence>
<gene>
    <name evidence="15" type="ORF">FC70_GL001072</name>
</gene>
<dbReference type="STRING" id="1423778.FC70_GL001072"/>
<evidence type="ECO:0000256" key="4">
    <source>
        <dbReference type="ARBA" id="ARBA00022741"/>
    </source>
</evidence>
<dbReference type="OrthoDB" id="9770415at2"/>
<dbReference type="GO" id="GO:0005886">
    <property type="term" value="C:plasma membrane"/>
    <property type="evidence" value="ECO:0007669"/>
    <property type="project" value="UniProtKB-SubCell"/>
</dbReference>
<dbReference type="GO" id="GO:0016887">
    <property type="term" value="F:ATP hydrolysis activity"/>
    <property type="evidence" value="ECO:0007669"/>
    <property type="project" value="InterPro"/>
</dbReference>
<keyword evidence="5" id="KW-0067">ATP-binding</keyword>
<comment type="caution">
    <text evidence="15">The sequence shown here is derived from an EMBL/GenBank/DDBJ whole genome shotgun (WGS) entry which is preliminary data.</text>
</comment>
<keyword evidence="16" id="KW-1185">Reference proteome</keyword>
<dbReference type="Pfam" id="PF00005">
    <property type="entry name" value="ABC_tran"/>
    <property type="match status" value="1"/>
</dbReference>
<dbReference type="InterPro" id="IPR039421">
    <property type="entry name" value="Type_1_exporter"/>
</dbReference>
<evidence type="ECO:0000256" key="9">
    <source>
        <dbReference type="ARBA" id="ARBA00059943"/>
    </source>
</evidence>
<protein>
    <recommendedName>
        <fullName evidence="11">Multidrug resistance ABC transporter ATP-binding and permease protein</fullName>
        <ecNumber evidence="2">7.6.2.2</ecNumber>
    </recommendedName>
</protein>
<keyword evidence="7 12" id="KW-0472">Membrane</keyword>
<proteinExistence type="inferred from homology"/>
<accession>A0A0R1RQ06</accession>
<dbReference type="InterPro" id="IPR011527">
    <property type="entry name" value="ABC1_TM_dom"/>
</dbReference>
<dbReference type="KEGG" id="lol:LACOL_0232"/>
<evidence type="ECO:0000256" key="11">
    <source>
        <dbReference type="ARBA" id="ARBA00072598"/>
    </source>
</evidence>
<evidence type="ECO:0000256" key="6">
    <source>
        <dbReference type="ARBA" id="ARBA00022989"/>
    </source>
</evidence>
<evidence type="ECO:0000256" key="1">
    <source>
        <dbReference type="ARBA" id="ARBA00004651"/>
    </source>
</evidence>
<evidence type="ECO:0000256" key="10">
    <source>
        <dbReference type="ARBA" id="ARBA00061674"/>
    </source>
</evidence>
<dbReference type="InterPro" id="IPR003439">
    <property type="entry name" value="ABC_transporter-like_ATP-bd"/>
</dbReference>
<dbReference type="PROSITE" id="PS50893">
    <property type="entry name" value="ABC_TRANSPORTER_2"/>
    <property type="match status" value="1"/>
</dbReference>
<reference evidence="15 16" key="1">
    <citation type="journal article" date="2015" name="Genome Announc.">
        <title>Expanding the biotechnology potential of lactobacilli through comparative genomics of 213 strains and associated genera.</title>
        <authorList>
            <person name="Sun Z."/>
            <person name="Harris H.M."/>
            <person name="McCann A."/>
            <person name="Guo C."/>
            <person name="Argimon S."/>
            <person name="Zhang W."/>
            <person name="Yang X."/>
            <person name="Jeffery I.B."/>
            <person name="Cooney J.C."/>
            <person name="Kagawa T.F."/>
            <person name="Liu W."/>
            <person name="Song Y."/>
            <person name="Salvetti E."/>
            <person name="Wrobel A."/>
            <person name="Rasinkangas P."/>
            <person name="Parkhill J."/>
            <person name="Rea M.C."/>
            <person name="O'Sullivan O."/>
            <person name="Ritari J."/>
            <person name="Douillard F.P."/>
            <person name="Paul Ross R."/>
            <person name="Yang R."/>
            <person name="Briner A.E."/>
            <person name="Felis G.E."/>
            <person name="de Vos W.M."/>
            <person name="Barrangou R."/>
            <person name="Klaenhammer T.R."/>
            <person name="Caufield P.W."/>
            <person name="Cui Y."/>
            <person name="Zhang H."/>
            <person name="O'Toole P.W."/>
        </authorList>
    </citation>
    <scope>NUCLEOTIDE SEQUENCE [LARGE SCALE GENOMIC DNA]</scope>
    <source>
        <strain evidence="15 16">DSM 15707</strain>
    </source>
</reference>
<feature type="transmembrane region" description="Helical" evidence="12">
    <location>
        <begin position="174"/>
        <end position="192"/>
    </location>
</feature>
<dbReference type="EC" id="7.6.2.2" evidence="2"/>
<feature type="transmembrane region" description="Helical" evidence="12">
    <location>
        <begin position="73"/>
        <end position="99"/>
    </location>
</feature>
<feature type="transmembrane region" description="Helical" evidence="12">
    <location>
        <begin position="149"/>
        <end position="168"/>
    </location>
</feature>
<keyword evidence="3 12" id="KW-0812">Transmembrane</keyword>
<keyword evidence="4" id="KW-0547">Nucleotide-binding</keyword>
<name>A0A0R1RQ06_9LACO</name>
<dbReference type="Proteomes" id="UP000051697">
    <property type="component" value="Unassembled WGS sequence"/>
</dbReference>
<sequence length="589" mass="65081">MDRNGSFEELPKSNGTFKLKDFLKLINSVNPKKGLFIIGLMFSLVTSGASLIVPQLTKKLINSSGLSHLDTRMIAILVIAFIAQLGFGAVGGFLLRYVGETAVKTLREKLWKHLLELPVGYFDDHKSGESSSRVVNDTSVIKDLVTSQFPSFVTGAIQLMGSLIILFLMDWKMATIMFSAVPIFALIMLPVGRMMSQIGRQLQATTASFNADVSEKLSEIRLIKSSNGEAFEQNSGRNLISNIFKLGIKDAKIEAVIQPAMTTAMLILFVGVLGYGAVRVQTGTLTSGDLVAFLIYLFNIITPVTTFATFFSQVTKAMGATERIQEMFDTKVEADTIYTDQQYDVAGKTITADRLSFSYDEEHQVLHEISFEAKPNTVIAFAGPSGGGKSTIFSLLERFYRPMGGEIKIGNDNVDQIDLASWRSQIGFVSQDSAVFAGTIRDNLQYGLDRELSDDELWQGLKLAYAEQFVADFPERLATEIGERGVKLSGGQKQRIAIARAFLRNPKILMLDEATASLDSQSEEKVQQALNQLMKNRTTLVIAHRLSTIVDADQIYFIEHGTVTGHGTHLEMIKNHPLYAEYVNEQVVN</sequence>
<dbReference type="AlphaFoldDB" id="A0A0R1RQ06"/>
<evidence type="ECO:0000256" key="12">
    <source>
        <dbReference type="SAM" id="Phobius"/>
    </source>
</evidence>
<comment type="function">
    <text evidence="9">Efflux transporter for a variety of amphiphilic cationic compounds, including antibiotics.</text>
</comment>
<dbReference type="SUPFAM" id="SSF52540">
    <property type="entry name" value="P-loop containing nucleoside triphosphate hydrolases"/>
    <property type="match status" value="1"/>
</dbReference>
<comment type="subcellular location">
    <subcellularLocation>
        <location evidence="1">Cell membrane</location>
        <topology evidence="1">Multi-pass membrane protein</topology>
    </subcellularLocation>
</comment>
<dbReference type="InterPro" id="IPR003593">
    <property type="entry name" value="AAA+_ATPase"/>
</dbReference>
<evidence type="ECO:0000259" key="13">
    <source>
        <dbReference type="PROSITE" id="PS50893"/>
    </source>
</evidence>
<feature type="transmembrane region" description="Helical" evidence="12">
    <location>
        <begin position="290"/>
        <end position="311"/>
    </location>
</feature>
<evidence type="ECO:0000256" key="3">
    <source>
        <dbReference type="ARBA" id="ARBA00022692"/>
    </source>
</evidence>
<dbReference type="Gene3D" id="1.20.1560.10">
    <property type="entry name" value="ABC transporter type 1, transmembrane domain"/>
    <property type="match status" value="1"/>
</dbReference>
<dbReference type="Gene3D" id="3.40.50.300">
    <property type="entry name" value="P-loop containing nucleotide triphosphate hydrolases"/>
    <property type="match status" value="1"/>
</dbReference>
<dbReference type="InterPro" id="IPR036640">
    <property type="entry name" value="ABC1_TM_sf"/>
</dbReference>
<feature type="domain" description="ABC transporter" evidence="13">
    <location>
        <begin position="350"/>
        <end position="585"/>
    </location>
</feature>
<comment type="similarity">
    <text evidence="10">Belongs to the ABC transporter superfamily. Multidrug exporter LmrA (TC 3.A.1.117.1) family.</text>
</comment>
<evidence type="ECO:0000256" key="2">
    <source>
        <dbReference type="ARBA" id="ARBA00012191"/>
    </source>
</evidence>
<dbReference type="CDD" id="cd18551">
    <property type="entry name" value="ABC_6TM_LmrA_like"/>
    <property type="match status" value="1"/>
</dbReference>
<comment type="catalytic activity">
    <reaction evidence="8">
        <text>ATP + H2O + xenobioticSide 1 = ADP + phosphate + xenobioticSide 2.</text>
        <dbReference type="EC" id="7.6.2.2"/>
    </reaction>
</comment>
<evidence type="ECO:0000256" key="8">
    <source>
        <dbReference type="ARBA" id="ARBA00034018"/>
    </source>
</evidence>
<dbReference type="GO" id="GO:0008559">
    <property type="term" value="F:ABC-type xenobiotic transporter activity"/>
    <property type="evidence" value="ECO:0007669"/>
    <property type="project" value="UniProtKB-EC"/>
</dbReference>
<dbReference type="PANTHER" id="PTHR43394">
    <property type="entry name" value="ATP-DEPENDENT PERMEASE MDL1, MITOCHONDRIAL"/>
    <property type="match status" value="1"/>
</dbReference>
<feature type="transmembrane region" description="Helical" evidence="12">
    <location>
        <begin position="34"/>
        <end position="53"/>
    </location>
</feature>
<dbReference type="SMART" id="SM00382">
    <property type="entry name" value="AAA"/>
    <property type="match status" value="1"/>
</dbReference>
<dbReference type="PATRIC" id="fig|1423778.4.peg.1106"/>
<feature type="transmembrane region" description="Helical" evidence="12">
    <location>
        <begin position="255"/>
        <end position="278"/>
    </location>
</feature>
<dbReference type="FunFam" id="3.40.50.300:FF:000218">
    <property type="entry name" value="Multidrug ABC transporter ATP-binding protein"/>
    <property type="match status" value="1"/>
</dbReference>
<evidence type="ECO:0000313" key="16">
    <source>
        <dbReference type="Proteomes" id="UP000051697"/>
    </source>
</evidence>
<organism evidence="15 16">
    <name type="scientific">Paucilactobacillus oligofermentans DSM 15707 = LMG 22743</name>
    <dbReference type="NCBI Taxonomy" id="1423778"/>
    <lineage>
        <taxon>Bacteria</taxon>
        <taxon>Bacillati</taxon>
        <taxon>Bacillota</taxon>
        <taxon>Bacilli</taxon>
        <taxon>Lactobacillales</taxon>
        <taxon>Lactobacillaceae</taxon>
        <taxon>Paucilactobacillus</taxon>
    </lineage>
</organism>
<evidence type="ECO:0000259" key="14">
    <source>
        <dbReference type="PROSITE" id="PS50929"/>
    </source>
</evidence>
<dbReference type="RefSeq" id="WP_057890014.1">
    <property type="nucleotide sequence ID" value="NZ_AZFE01000031.1"/>
</dbReference>
<evidence type="ECO:0000256" key="7">
    <source>
        <dbReference type="ARBA" id="ARBA00023136"/>
    </source>
</evidence>
<dbReference type="Pfam" id="PF00664">
    <property type="entry name" value="ABC_membrane"/>
    <property type="match status" value="1"/>
</dbReference>
<dbReference type="EMBL" id="AZFE01000031">
    <property type="protein sequence ID" value="KRL55475.1"/>
    <property type="molecule type" value="Genomic_DNA"/>
</dbReference>
<dbReference type="PANTHER" id="PTHR43394:SF1">
    <property type="entry name" value="ATP-BINDING CASSETTE SUB-FAMILY B MEMBER 10, MITOCHONDRIAL"/>
    <property type="match status" value="1"/>
</dbReference>